<comment type="caution">
    <text evidence="1">The sequence shown here is derived from an EMBL/GenBank/DDBJ whole genome shotgun (WGS) entry which is preliminary data.</text>
</comment>
<accession>A0A8X6W7B8</accession>
<dbReference type="InterPro" id="IPR052709">
    <property type="entry name" value="Transposase-MT_Hybrid"/>
</dbReference>
<proteinExistence type="predicted"/>
<dbReference type="Gene3D" id="3.30.420.10">
    <property type="entry name" value="Ribonuclease H-like superfamily/Ribonuclease H"/>
    <property type="match status" value="1"/>
</dbReference>
<evidence type="ECO:0008006" key="3">
    <source>
        <dbReference type="Google" id="ProtNLM"/>
    </source>
</evidence>
<organism evidence="1 2">
    <name type="scientific">Trichonephila clavipes</name>
    <name type="common">Golden silk orbweaver</name>
    <name type="synonym">Nephila clavipes</name>
    <dbReference type="NCBI Taxonomy" id="2585209"/>
    <lineage>
        <taxon>Eukaryota</taxon>
        <taxon>Metazoa</taxon>
        <taxon>Ecdysozoa</taxon>
        <taxon>Arthropoda</taxon>
        <taxon>Chelicerata</taxon>
        <taxon>Arachnida</taxon>
        <taxon>Araneae</taxon>
        <taxon>Araneomorphae</taxon>
        <taxon>Entelegynae</taxon>
        <taxon>Araneoidea</taxon>
        <taxon>Nephilidae</taxon>
        <taxon>Trichonephila</taxon>
    </lineage>
</organism>
<dbReference type="PANTHER" id="PTHR46060">
    <property type="entry name" value="MARINER MOS1 TRANSPOSASE-LIKE PROTEIN"/>
    <property type="match status" value="1"/>
</dbReference>
<protein>
    <recommendedName>
        <fullName evidence="3">Transposase</fullName>
    </recommendedName>
</protein>
<dbReference type="Proteomes" id="UP000887159">
    <property type="component" value="Unassembled WGS sequence"/>
</dbReference>
<sequence length="139" mass="15678">MLSVRKVMRTVFGDRKGILLIGFLPRGETVNVDRYCETLKKLRRTIQNKRRGMLNAGVVILRDNARPHTARHTAAVLTEFGWNLFDQPPTALILLPANFLLSCISRNSCLPVSVLATTKSRRRLSHAGSLHRRQSSTTE</sequence>
<dbReference type="PANTHER" id="PTHR46060:SF1">
    <property type="entry name" value="MARINER MOS1 TRANSPOSASE-LIKE PROTEIN"/>
    <property type="match status" value="1"/>
</dbReference>
<gene>
    <name evidence="1" type="primary">g.46933</name>
    <name evidence="1" type="ORF">TNCV_1812281</name>
</gene>
<dbReference type="InterPro" id="IPR036397">
    <property type="entry name" value="RNaseH_sf"/>
</dbReference>
<dbReference type="EMBL" id="BMAU01021389">
    <property type="protein sequence ID" value="GFY29648.1"/>
    <property type="molecule type" value="Genomic_DNA"/>
</dbReference>
<keyword evidence="2" id="KW-1185">Reference proteome</keyword>
<dbReference type="Pfam" id="PF01359">
    <property type="entry name" value="Transposase_1"/>
    <property type="match status" value="1"/>
</dbReference>
<dbReference type="InterPro" id="IPR001888">
    <property type="entry name" value="Transposase_1"/>
</dbReference>
<name>A0A8X6W7B8_TRICX</name>
<dbReference type="GO" id="GO:0003676">
    <property type="term" value="F:nucleic acid binding"/>
    <property type="evidence" value="ECO:0007669"/>
    <property type="project" value="InterPro"/>
</dbReference>
<evidence type="ECO:0000313" key="1">
    <source>
        <dbReference type="EMBL" id="GFY29648.1"/>
    </source>
</evidence>
<evidence type="ECO:0000313" key="2">
    <source>
        <dbReference type="Proteomes" id="UP000887159"/>
    </source>
</evidence>
<reference evidence="1" key="1">
    <citation type="submission" date="2020-08" db="EMBL/GenBank/DDBJ databases">
        <title>Multicomponent nature underlies the extraordinary mechanical properties of spider dragline silk.</title>
        <authorList>
            <person name="Kono N."/>
            <person name="Nakamura H."/>
            <person name="Mori M."/>
            <person name="Yoshida Y."/>
            <person name="Ohtoshi R."/>
            <person name="Malay A.D."/>
            <person name="Moran D.A.P."/>
            <person name="Tomita M."/>
            <person name="Numata K."/>
            <person name="Arakawa K."/>
        </authorList>
    </citation>
    <scope>NUCLEOTIDE SEQUENCE</scope>
</reference>
<dbReference type="AlphaFoldDB" id="A0A8X6W7B8"/>